<comment type="similarity">
    <text evidence="1 3">Belongs to the type-B carboxylesterase/lipase family.</text>
</comment>
<reference evidence="5 6" key="1">
    <citation type="journal article" date="2024" name="J Genomics">
        <title>Draft genome sequencing and assembly of Favolaschia claudopus CIRM-BRFM 2984 isolated from oak limbs.</title>
        <authorList>
            <person name="Navarro D."/>
            <person name="Drula E."/>
            <person name="Chaduli D."/>
            <person name="Cazenave R."/>
            <person name="Ahrendt S."/>
            <person name="Wang J."/>
            <person name="Lipzen A."/>
            <person name="Daum C."/>
            <person name="Barry K."/>
            <person name="Grigoriev I.V."/>
            <person name="Favel A."/>
            <person name="Rosso M.N."/>
            <person name="Martin F."/>
        </authorList>
    </citation>
    <scope>NUCLEOTIDE SEQUENCE [LARGE SCALE GENOMIC DNA]</scope>
    <source>
        <strain evidence="5 6">CIRM-BRFM 2984</strain>
    </source>
</reference>
<dbReference type="PROSITE" id="PS00122">
    <property type="entry name" value="CARBOXYLESTERASE_B_1"/>
    <property type="match status" value="1"/>
</dbReference>
<comment type="caution">
    <text evidence="5">The sequence shown here is derived from an EMBL/GenBank/DDBJ whole genome shotgun (WGS) entry which is preliminary data.</text>
</comment>
<dbReference type="Gene3D" id="3.40.50.1820">
    <property type="entry name" value="alpha/beta hydrolase"/>
    <property type="match status" value="1"/>
</dbReference>
<evidence type="ECO:0000313" key="5">
    <source>
        <dbReference type="EMBL" id="KAK7042664.1"/>
    </source>
</evidence>
<organism evidence="5 6">
    <name type="scientific">Favolaschia claudopus</name>
    <dbReference type="NCBI Taxonomy" id="2862362"/>
    <lineage>
        <taxon>Eukaryota</taxon>
        <taxon>Fungi</taxon>
        <taxon>Dikarya</taxon>
        <taxon>Basidiomycota</taxon>
        <taxon>Agaricomycotina</taxon>
        <taxon>Agaricomycetes</taxon>
        <taxon>Agaricomycetidae</taxon>
        <taxon>Agaricales</taxon>
        <taxon>Marasmiineae</taxon>
        <taxon>Mycenaceae</taxon>
        <taxon>Favolaschia</taxon>
    </lineage>
</organism>
<dbReference type="InterPro" id="IPR002018">
    <property type="entry name" value="CarbesteraseB"/>
</dbReference>
<evidence type="ECO:0000256" key="3">
    <source>
        <dbReference type="RuleBase" id="RU361235"/>
    </source>
</evidence>
<keyword evidence="2 3" id="KW-0378">Hydrolase</keyword>
<dbReference type="InterPro" id="IPR029058">
    <property type="entry name" value="AB_hydrolase_fold"/>
</dbReference>
<protein>
    <recommendedName>
        <fullName evidence="3">Carboxylic ester hydrolase</fullName>
        <ecNumber evidence="3">3.1.1.-</ecNumber>
    </recommendedName>
</protein>
<dbReference type="InterPro" id="IPR050309">
    <property type="entry name" value="Type-B_Carboxylest/Lipase"/>
</dbReference>
<feature type="chain" id="PRO_5043097424" description="Carboxylic ester hydrolase" evidence="3">
    <location>
        <begin position="24"/>
        <end position="552"/>
    </location>
</feature>
<gene>
    <name evidence="5" type="ORF">R3P38DRAFT_2891638</name>
</gene>
<dbReference type="EC" id="3.1.1.-" evidence="3"/>
<feature type="domain" description="Carboxylesterase type B" evidence="4">
    <location>
        <begin position="26"/>
        <end position="519"/>
    </location>
</feature>
<dbReference type="AlphaFoldDB" id="A0AAW0CRZ9"/>
<dbReference type="GO" id="GO:0016787">
    <property type="term" value="F:hydrolase activity"/>
    <property type="evidence" value="ECO:0007669"/>
    <property type="project" value="UniProtKB-KW"/>
</dbReference>
<sequence length="552" mass="60102">MLPKTPSLTLLATCFVLPNLVIGFKPTVHTSSGTYIGVHDAQNNLDAFLGMHFASPPAARFLPATQIVISNSTQSATTFGADCPQLPAPLSVAGLAAGPPLKGANQSEDCFFVNVWRPSGYPPKKKLPILVYIYGGGYFSGSGSEWNGVSLVRRSLAIGRPIIYITFNYRTGVLGFIGSAQAPSAALNVGLQDQRDALRWIQDNAEAFGGDGSRITISGESAGGSSVHMHYLYPDSRQTFRAGISSSGTSLVENTPPCEWHDRPGGGYNILGNITGCGTGPGSFECLQNMPFDTFWSFALQTYTPSGPVPIPLWSVTCKGPQGSLIEEYPAKKVVDGDFLKLPIITGTNRNEGNFVIGTGFLELTPQPTADEENAIMHAFIASHATYNASEATVSKLVDLYAHPTDSLSNSSLYNRATQFETDYSFLGPQRLFLRSASAPERGQNVWAYSFEQHPSGTPDFFGAFHTSDLYYLDMGFPIVPEQKLKTQMQDIYITFTNDADPGVFWPAYMEGSKMVLRLVDGHVRPVEDTRRRNLTDFLNEVEVLREFGRFG</sequence>
<evidence type="ECO:0000256" key="2">
    <source>
        <dbReference type="ARBA" id="ARBA00022801"/>
    </source>
</evidence>
<proteinExistence type="inferred from homology"/>
<dbReference type="SUPFAM" id="SSF53474">
    <property type="entry name" value="alpha/beta-Hydrolases"/>
    <property type="match status" value="1"/>
</dbReference>
<evidence type="ECO:0000259" key="4">
    <source>
        <dbReference type="Pfam" id="PF00135"/>
    </source>
</evidence>
<dbReference type="EMBL" id="JAWWNJ010000013">
    <property type="protein sequence ID" value="KAK7042664.1"/>
    <property type="molecule type" value="Genomic_DNA"/>
</dbReference>
<accession>A0AAW0CRZ9</accession>
<evidence type="ECO:0000313" key="6">
    <source>
        <dbReference type="Proteomes" id="UP001362999"/>
    </source>
</evidence>
<keyword evidence="3" id="KW-0732">Signal</keyword>
<dbReference type="Pfam" id="PF00135">
    <property type="entry name" value="COesterase"/>
    <property type="match status" value="1"/>
</dbReference>
<evidence type="ECO:0000256" key="1">
    <source>
        <dbReference type="ARBA" id="ARBA00005964"/>
    </source>
</evidence>
<name>A0AAW0CRZ9_9AGAR</name>
<dbReference type="Proteomes" id="UP001362999">
    <property type="component" value="Unassembled WGS sequence"/>
</dbReference>
<feature type="signal peptide" evidence="3">
    <location>
        <begin position="1"/>
        <end position="23"/>
    </location>
</feature>
<dbReference type="PANTHER" id="PTHR11559">
    <property type="entry name" value="CARBOXYLESTERASE"/>
    <property type="match status" value="1"/>
</dbReference>
<keyword evidence="6" id="KW-1185">Reference proteome</keyword>
<dbReference type="InterPro" id="IPR019826">
    <property type="entry name" value="Carboxylesterase_B_AS"/>
</dbReference>